<protein>
    <submittedName>
        <fullName evidence="3">Glycosyltransferase Type 1</fullName>
    </submittedName>
</protein>
<proteinExistence type="predicted"/>
<keyword evidence="4" id="KW-1185">Reference proteome</keyword>
<evidence type="ECO:0000259" key="2">
    <source>
        <dbReference type="Pfam" id="PF00534"/>
    </source>
</evidence>
<sequence>MLFDLSIRGHHPAYIRHLITYWRQHQPRQSLAIVVSPRFLDEHSDVVELVEREEKTKIQFHAITAEEAAHLGKRKSFRQRLLRSFREWDLLLKYIKKLNASYCITLYFDTCMLPAALGKHPACELAGIYFRPTFHYADLNQEHQASIADKLQKIREKVILKLLDKKPNIAKILCLDKFAVADLNKTFKQTHAMALPDPVEIHSGSPEFTNQRIQDMKAALGIDNHRKTFLLFGSLTHRKGIPQVLTALQQLPEDLAKKLCIALVGESNQAESINSNIEIICQQKPVQIVRYYDFVPEADVPIYFALADVVLAPYQKHVGMSGILLLAAAAGKPVLSSDYGLMGELVRRYQLGLTIDSSQPEHIADALTQYLSQPSTTFCNSEKMQEFVLENSADKFAQVVFQDVIVRDKI</sequence>
<dbReference type="GO" id="GO:0016757">
    <property type="term" value="F:glycosyltransferase activity"/>
    <property type="evidence" value="ECO:0007669"/>
    <property type="project" value="InterPro"/>
</dbReference>
<dbReference type="CDD" id="cd03801">
    <property type="entry name" value="GT4_PimA-like"/>
    <property type="match status" value="1"/>
</dbReference>
<evidence type="ECO:0000313" key="4">
    <source>
        <dbReference type="Proteomes" id="UP000191901"/>
    </source>
</evidence>
<gene>
    <name evidence="3" type="ORF">XM38_022730</name>
</gene>
<dbReference type="RefSeq" id="WP_080806577.1">
    <property type="nucleotide sequence ID" value="NZ_CP021983.2"/>
</dbReference>
<dbReference type="KEGG" id="hhg:XM38_022730"/>
<dbReference type="EMBL" id="CP021983">
    <property type="protein sequence ID" value="ASC71321.1"/>
    <property type="molecule type" value="Genomic_DNA"/>
</dbReference>
<keyword evidence="1" id="KW-0808">Transferase</keyword>
<dbReference type="OrthoDB" id="7826001at2"/>
<dbReference type="AlphaFoldDB" id="A0A1Z3HLZ2"/>
<reference evidence="3 4" key="1">
    <citation type="journal article" date="2016" name="Biochim. Biophys. Acta">
        <title>Characterization of red-shifted phycobilisomes isolated from the chlorophyll f-containing cyanobacterium Halomicronema hongdechloris.</title>
        <authorList>
            <person name="Li Y."/>
            <person name="Lin Y."/>
            <person name="Garvey C.J."/>
            <person name="Birch D."/>
            <person name="Corkery R.W."/>
            <person name="Loughlin P.C."/>
            <person name="Scheer H."/>
            <person name="Willows R.D."/>
            <person name="Chen M."/>
        </authorList>
    </citation>
    <scope>NUCLEOTIDE SEQUENCE [LARGE SCALE GENOMIC DNA]</scope>
    <source>
        <strain evidence="3 4">C2206</strain>
    </source>
</reference>
<dbReference type="PANTHER" id="PTHR46401:SF2">
    <property type="entry name" value="GLYCOSYLTRANSFERASE WBBK-RELATED"/>
    <property type="match status" value="1"/>
</dbReference>
<dbReference type="InterPro" id="IPR001296">
    <property type="entry name" value="Glyco_trans_1"/>
</dbReference>
<evidence type="ECO:0000313" key="3">
    <source>
        <dbReference type="EMBL" id="ASC71321.1"/>
    </source>
</evidence>
<dbReference type="Proteomes" id="UP000191901">
    <property type="component" value="Chromosome"/>
</dbReference>
<dbReference type="Pfam" id="PF00534">
    <property type="entry name" value="Glycos_transf_1"/>
    <property type="match status" value="1"/>
</dbReference>
<dbReference type="Gene3D" id="3.40.50.2000">
    <property type="entry name" value="Glycogen Phosphorylase B"/>
    <property type="match status" value="1"/>
</dbReference>
<dbReference type="GO" id="GO:0009103">
    <property type="term" value="P:lipopolysaccharide biosynthetic process"/>
    <property type="evidence" value="ECO:0007669"/>
    <property type="project" value="TreeGrafter"/>
</dbReference>
<feature type="domain" description="Glycosyl transferase family 1" evidence="2">
    <location>
        <begin position="215"/>
        <end position="374"/>
    </location>
</feature>
<dbReference type="STRING" id="1641165.XM38_05595"/>
<accession>A0A1Z3HLZ2</accession>
<organism evidence="3 4">
    <name type="scientific">Halomicronema hongdechloris C2206</name>
    <dbReference type="NCBI Taxonomy" id="1641165"/>
    <lineage>
        <taxon>Bacteria</taxon>
        <taxon>Bacillati</taxon>
        <taxon>Cyanobacteriota</taxon>
        <taxon>Cyanophyceae</taxon>
        <taxon>Nodosilineales</taxon>
        <taxon>Nodosilineaceae</taxon>
        <taxon>Halomicronema</taxon>
    </lineage>
</organism>
<name>A0A1Z3HLZ2_9CYAN</name>
<evidence type="ECO:0000256" key="1">
    <source>
        <dbReference type="ARBA" id="ARBA00022679"/>
    </source>
</evidence>
<dbReference type="SUPFAM" id="SSF53756">
    <property type="entry name" value="UDP-Glycosyltransferase/glycogen phosphorylase"/>
    <property type="match status" value="1"/>
</dbReference>
<dbReference type="PANTHER" id="PTHR46401">
    <property type="entry name" value="GLYCOSYLTRANSFERASE WBBK-RELATED"/>
    <property type="match status" value="1"/>
</dbReference>